<dbReference type="PANTHER" id="PTHR12001">
    <property type="entry name" value="GERANYLGERANYL PYROPHOSPHATE SYNTHASE"/>
    <property type="match status" value="1"/>
</dbReference>
<protein>
    <submittedName>
        <fullName evidence="6">Isoprenoid synthase domain-containing protein</fullName>
    </submittedName>
</protein>
<dbReference type="GO" id="GO:0004659">
    <property type="term" value="F:prenyltransferase activity"/>
    <property type="evidence" value="ECO:0007669"/>
    <property type="project" value="InterPro"/>
</dbReference>
<evidence type="ECO:0000256" key="4">
    <source>
        <dbReference type="RuleBase" id="RU004466"/>
    </source>
</evidence>
<evidence type="ECO:0000313" key="6">
    <source>
        <dbReference type="EMBL" id="RDW24640.1"/>
    </source>
</evidence>
<proteinExistence type="inferred from homology"/>
<dbReference type="InterPro" id="IPR000092">
    <property type="entry name" value="Polyprenyl_synt"/>
</dbReference>
<dbReference type="KEGG" id="yli:2911219"/>
<dbReference type="SFLD" id="SFLDS00005">
    <property type="entry name" value="Isoprenoid_Synthase_Type_I"/>
    <property type="match status" value="1"/>
</dbReference>
<dbReference type="Gene3D" id="1.10.600.10">
    <property type="entry name" value="Farnesyl Diphosphate Synthase"/>
    <property type="match status" value="1"/>
</dbReference>
<sequence length="327" mass="37316">MDYNSADFKEIWGKAADTALLGPYNYLANNRGHNIREHLIAAFGAVIKVDKSDLETISHITKILHNSSLLVDDVEDNSMLRRGLPAAHCLFGVPQTINSANYMYFVALQEVLKLKSYDAVSIFTEEMINLHRGQGMDLYWRETLTCPSEDEYLEMVVHKTGGLFRLALRLMLSVASKQEDHEKINFDLTHLTDTLGVIYQILDDYLNLQSTELTENKGFCEDISEGKFSFPLIHSIRTNPDNHEILNILKQRTSDASLKKYAVDYMRTETKSFDYCLKRIQAMSLKASSYIDDLAAAGHDVSKLRAILHYFVSTSDCEERKYFEDAQ</sequence>
<dbReference type="Proteomes" id="UP000182444">
    <property type="component" value="Chromosome 1D"/>
</dbReference>
<dbReference type="AlphaFoldDB" id="A0A1D8NEX4"/>
<dbReference type="SMR" id="A0A1D8NEX4"/>
<dbReference type="GO" id="GO:0046872">
    <property type="term" value="F:metal ion binding"/>
    <property type="evidence" value="ECO:0007669"/>
    <property type="project" value="UniProtKB-KW"/>
</dbReference>
<dbReference type="Proteomes" id="UP000256601">
    <property type="component" value="Unassembled WGS sequence"/>
</dbReference>
<dbReference type="Pfam" id="PF00348">
    <property type="entry name" value="polyprenyl_synt"/>
    <property type="match status" value="1"/>
</dbReference>
<dbReference type="InterPro" id="IPR033749">
    <property type="entry name" value="Polyprenyl_synt_CS"/>
</dbReference>
<dbReference type="eggNOG" id="KOG0777">
    <property type="taxonomic scope" value="Eukaryota"/>
</dbReference>
<evidence type="ECO:0000313" key="7">
    <source>
        <dbReference type="Proteomes" id="UP000182444"/>
    </source>
</evidence>
<keyword evidence="2" id="KW-0479">Metal-binding</keyword>
<reference evidence="5 7" key="1">
    <citation type="journal article" date="2016" name="PLoS ONE">
        <title>Sequence Assembly of Yarrowia lipolytica Strain W29/CLIB89 Shows Transposable Element Diversity.</title>
        <authorList>
            <person name="Magnan C."/>
            <person name="Yu J."/>
            <person name="Chang I."/>
            <person name="Jahn E."/>
            <person name="Kanomata Y."/>
            <person name="Wu J."/>
            <person name="Zeller M."/>
            <person name="Oakes M."/>
            <person name="Baldi P."/>
            <person name="Sandmeyer S."/>
        </authorList>
    </citation>
    <scope>NUCLEOTIDE SEQUENCE [LARGE SCALE GENOMIC DNA]</scope>
    <source>
        <strain evidence="5">CLIB89</strain>
        <strain evidence="7">CLIB89(W29)</strain>
    </source>
</reference>
<reference evidence="6 8" key="2">
    <citation type="submission" date="2018-07" db="EMBL/GenBank/DDBJ databases">
        <title>Draft Genome Assemblies for Five Robust Yarrowia lipolytica Strains Exhibiting High Lipid Production and Pentose Sugar Utilization and Sugar Alcohol Secretion from Undetoxified Lignocellulosic Biomass Hydrolysates.</title>
        <authorList>
            <consortium name="DOE Joint Genome Institute"/>
            <person name="Walker C."/>
            <person name="Ryu S."/>
            <person name="Na H."/>
            <person name="Zane M."/>
            <person name="LaButti K."/>
            <person name="Lipzen A."/>
            <person name="Haridas S."/>
            <person name="Barry K."/>
            <person name="Grigoriev I.V."/>
            <person name="Quarterman J."/>
            <person name="Slininger P."/>
            <person name="Dien B."/>
            <person name="Trinh C.T."/>
        </authorList>
    </citation>
    <scope>NUCLEOTIDE SEQUENCE [LARGE SCALE GENOMIC DNA]</scope>
    <source>
        <strain evidence="6 8">YB392</strain>
    </source>
</reference>
<keyword evidence="3" id="KW-0460">Magnesium</keyword>
<dbReference type="VEuPathDB" id="FungiDB:YALI0_D17050g"/>
<evidence type="ECO:0000256" key="2">
    <source>
        <dbReference type="ARBA" id="ARBA00022723"/>
    </source>
</evidence>
<keyword evidence="1 4" id="KW-0808">Transferase</keyword>
<dbReference type="EMBL" id="CP017556">
    <property type="protein sequence ID" value="AOW04176.1"/>
    <property type="molecule type" value="Genomic_DNA"/>
</dbReference>
<gene>
    <name evidence="6" type="ORF">B0I71DRAFT_133913</name>
    <name evidence="5" type="ORF">YALI1_D21022g</name>
</gene>
<dbReference type="InterPro" id="IPR008949">
    <property type="entry name" value="Isoprenoid_synthase_dom_sf"/>
</dbReference>
<evidence type="ECO:0000313" key="8">
    <source>
        <dbReference type="Proteomes" id="UP000256601"/>
    </source>
</evidence>
<organism evidence="5 7">
    <name type="scientific">Yarrowia lipolytica</name>
    <name type="common">Candida lipolytica</name>
    <dbReference type="NCBI Taxonomy" id="4952"/>
    <lineage>
        <taxon>Eukaryota</taxon>
        <taxon>Fungi</taxon>
        <taxon>Dikarya</taxon>
        <taxon>Ascomycota</taxon>
        <taxon>Saccharomycotina</taxon>
        <taxon>Dipodascomycetes</taxon>
        <taxon>Dipodascales</taxon>
        <taxon>Dipodascales incertae sedis</taxon>
        <taxon>Yarrowia</taxon>
    </lineage>
</organism>
<dbReference type="EMBL" id="KZ857342">
    <property type="protein sequence ID" value="RDW24640.1"/>
    <property type="molecule type" value="Genomic_DNA"/>
</dbReference>
<dbReference type="RefSeq" id="XP_502923.1">
    <property type="nucleotide sequence ID" value="XM_502923.1"/>
</dbReference>
<evidence type="ECO:0000313" key="5">
    <source>
        <dbReference type="EMBL" id="AOW04176.1"/>
    </source>
</evidence>
<accession>A0A1D8NEX4</accession>
<name>A0A1D8NEX4_YARLL</name>
<dbReference type="PROSITE" id="PS00723">
    <property type="entry name" value="POLYPRENYL_SYNTHASE_1"/>
    <property type="match status" value="1"/>
</dbReference>
<comment type="similarity">
    <text evidence="4">Belongs to the FPP/GGPP synthase family.</text>
</comment>
<dbReference type="PANTHER" id="PTHR12001:SF44">
    <property type="entry name" value="GERANYLGERANYL PYROPHOSPHATE SYNTHASE"/>
    <property type="match status" value="1"/>
</dbReference>
<dbReference type="SUPFAM" id="SSF48576">
    <property type="entry name" value="Terpenoid synthases"/>
    <property type="match status" value="1"/>
</dbReference>
<evidence type="ECO:0000256" key="1">
    <source>
        <dbReference type="ARBA" id="ARBA00022679"/>
    </source>
</evidence>
<dbReference type="GO" id="GO:0008299">
    <property type="term" value="P:isoprenoid biosynthetic process"/>
    <property type="evidence" value="ECO:0007669"/>
    <property type="project" value="InterPro"/>
</dbReference>
<dbReference type="GeneID" id="2911219"/>
<dbReference type="OrthoDB" id="6921389at2759"/>
<dbReference type="PROSITE" id="PS00444">
    <property type="entry name" value="POLYPRENYL_SYNTHASE_2"/>
    <property type="match status" value="1"/>
</dbReference>
<dbReference type="VEuPathDB" id="FungiDB:YALI1_D21022g"/>
<evidence type="ECO:0000256" key="3">
    <source>
        <dbReference type="ARBA" id="ARBA00022842"/>
    </source>
</evidence>
<dbReference type="OMA" id="FYSKAFF"/>
<dbReference type="CDD" id="cd00685">
    <property type="entry name" value="Trans_IPPS_HT"/>
    <property type="match status" value="1"/>
</dbReference>